<feature type="compositionally biased region" description="Basic and acidic residues" evidence="2">
    <location>
        <begin position="857"/>
        <end position="872"/>
    </location>
</feature>
<dbReference type="SUPFAM" id="SSF109993">
    <property type="entry name" value="VPS9 domain"/>
    <property type="match status" value="1"/>
</dbReference>
<dbReference type="Pfam" id="PF02493">
    <property type="entry name" value="MORN"/>
    <property type="match status" value="6"/>
</dbReference>
<dbReference type="EMBL" id="KB008001">
    <property type="protein sequence ID" value="ELR16273.1"/>
    <property type="molecule type" value="Genomic_DNA"/>
</dbReference>
<evidence type="ECO:0000256" key="1">
    <source>
        <dbReference type="ARBA" id="ARBA00022737"/>
    </source>
</evidence>
<dbReference type="SMART" id="SM00698">
    <property type="entry name" value="MORN"/>
    <property type="match status" value="4"/>
</dbReference>
<keyword evidence="1" id="KW-0677">Repeat</keyword>
<gene>
    <name evidence="4" type="ORF">ACA1_202450</name>
</gene>
<dbReference type="SUPFAM" id="SSF82185">
    <property type="entry name" value="Histone H3 K4-specific methyltransferase SET7/9 N-terminal domain"/>
    <property type="match status" value="2"/>
</dbReference>
<reference evidence="4 5" key="1">
    <citation type="journal article" date="2013" name="Genome Biol.">
        <title>Genome of Acanthamoeba castellanii highlights extensive lateral gene transfer and early evolution of tyrosine kinase signaling.</title>
        <authorList>
            <person name="Clarke M."/>
            <person name="Lohan A.J."/>
            <person name="Liu B."/>
            <person name="Lagkouvardos I."/>
            <person name="Roy S."/>
            <person name="Zafar N."/>
            <person name="Bertelli C."/>
            <person name="Schilde C."/>
            <person name="Kianianmomeni A."/>
            <person name="Burglin T.R."/>
            <person name="Frech C."/>
            <person name="Turcotte B."/>
            <person name="Kopec K.O."/>
            <person name="Synnott J.M."/>
            <person name="Choo C."/>
            <person name="Paponov I."/>
            <person name="Finkler A."/>
            <person name="Soon Heng Tan C."/>
            <person name="Hutchins A.P."/>
            <person name="Weinmeier T."/>
            <person name="Rattei T."/>
            <person name="Chu J.S."/>
            <person name="Gimenez G."/>
            <person name="Irimia M."/>
            <person name="Rigden D.J."/>
            <person name="Fitzpatrick D.A."/>
            <person name="Lorenzo-Morales J."/>
            <person name="Bateman A."/>
            <person name="Chiu C.H."/>
            <person name="Tang P."/>
            <person name="Hegemann P."/>
            <person name="Fromm H."/>
            <person name="Raoult D."/>
            <person name="Greub G."/>
            <person name="Miranda-Saavedra D."/>
            <person name="Chen N."/>
            <person name="Nash P."/>
            <person name="Ginger M.L."/>
            <person name="Horn M."/>
            <person name="Schaap P."/>
            <person name="Caler L."/>
            <person name="Loftus B."/>
        </authorList>
    </citation>
    <scope>NUCLEOTIDE SEQUENCE [LARGE SCALE GENOMIC DNA]</scope>
    <source>
        <strain evidence="4 5">Neff</strain>
    </source>
</reference>
<dbReference type="AlphaFoldDB" id="L8GUH0"/>
<proteinExistence type="predicted"/>
<dbReference type="Gene3D" id="2.20.110.10">
    <property type="entry name" value="Histone H3 K4-specific methyltransferase SET7/9 N-terminal domain"/>
    <property type="match status" value="3"/>
</dbReference>
<feature type="region of interest" description="Disordered" evidence="2">
    <location>
        <begin position="857"/>
        <end position="883"/>
    </location>
</feature>
<dbReference type="PROSITE" id="PS51205">
    <property type="entry name" value="VPS9"/>
    <property type="match status" value="1"/>
</dbReference>
<protein>
    <submittedName>
        <fullName evidence="4">MORN repeat-containing protein</fullName>
    </submittedName>
</protein>
<dbReference type="PANTHER" id="PTHR43215">
    <property type="entry name" value="RADIAL SPOKE HEAD 1 HOMOLOG"/>
    <property type="match status" value="1"/>
</dbReference>
<dbReference type="PANTHER" id="PTHR43215:SF14">
    <property type="entry name" value="RADIAL SPOKE HEAD 1 HOMOLOG"/>
    <property type="match status" value="1"/>
</dbReference>
<name>L8GUH0_ACACF</name>
<dbReference type="InterPro" id="IPR003409">
    <property type="entry name" value="MORN"/>
</dbReference>
<dbReference type="KEGG" id="acan:ACA1_202450"/>
<dbReference type="VEuPathDB" id="AmoebaDB:ACA1_202450"/>
<dbReference type="GeneID" id="14916966"/>
<dbReference type="Gene3D" id="1.20.1050.80">
    <property type="entry name" value="VPS9 domain"/>
    <property type="match status" value="1"/>
</dbReference>
<accession>L8GUH0</accession>
<feature type="region of interest" description="Disordered" evidence="2">
    <location>
        <begin position="962"/>
        <end position="1059"/>
    </location>
</feature>
<evidence type="ECO:0000256" key="2">
    <source>
        <dbReference type="SAM" id="MobiDB-lite"/>
    </source>
</evidence>
<evidence type="ECO:0000313" key="4">
    <source>
        <dbReference type="EMBL" id="ELR16273.1"/>
    </source>
</evidence>
<sequence>MTADYDEDITADVTEPQIDGQSSGDGILSAYLSPMRRLASTTSKMLMNGVAASPPHAAVSDAELEETVRRRRKNDAILQFIQDKSQKLDLVWFCFSHQNWTDSNTRKEARMRREADFIQRKLGAETPVLVVHVLLSPYESDLGKAENVNAVRWMSNLKANMKQDGNPLVVLPAHLGSDERDSHLEAVAKETVWSFVKHQCVQLPGGSVYNGDVVHGRMWEACMDSERRRDPGGDSFLGDWVSGLKHGFGTVRYGNGDKYEGTWEAGMRHGNGRYTWPSGRYFDGIWAQAKREGPGCTVFPDKSKCDGVWIDDKPGKITYENGDSYFGSIVFQAQSNSSLHPIDYVVSRSGEGEMHYVEGSRYVGTFDKDQRNGYGMYVFADGERYQGMWKNNQRHGYGSFQYNEGTVFEGTWWQDGRRGEGRLCLANGDVVVGSWQGEQISQATYTKGSLAQATKSSQRLLTNTLKTAKKLGQGELIVYAQKWTGFFRETDATPKSPVTLTSFADLAAFIGSHDHPLGQPVARFVNMFEALYGDFAEEDVIHLIPTAVDDVASFISTNTTPNWVSTSAYGHGELIKRTRWEPPLSEKEGNKLILMALKEAVFSRIYPRLFSLYRIKNRKKDILFKAKLDSLWRVMPRDLGIQMAWESEWVDDEVANGSPKSALQARHRNRRTGSLSGLDIPSSLYNLGIRRQIAKHHPFLAAIRSLRSVDGEYTLRGKLQCLMDCSKHILVGCSPQKQKGSQPHQNLSSLGRSPLVYIGAEEKFPVFVFVVIKAKVSDLHAHADMLSDFLPQQTITKTEGGYRLTELKAAMEFVMKLHPNLRNASGELVPLSTIKNDLKLAVASARQRLVVHQREAEAERERRAAQSEEEAKTAAPSSSYRDFLRSRSHGRATSGDGHFKMGFLVDLLKEVAHRDATATAADDFYAPITLEPEEKRMLRNEAHLQLLQSVLNSIGMTIVTVQPVDQPPSSSSSSAPSSAASPSSPFQRENGAHVDEGDEDEEAAGGKEKRAKSLSHGRLPSVGPADGSTSGGCSHHPRHPHQGLRLPDATSGGKPPKPEMRLEITRRLPLWVYNQLADTLALHLP</sequence>
<dbReference type="Proteomes" id="UP000011083">
    <property type="component" value="Unassembled WGS sequence"/>
</dbReference>
<evidence type="ECO:0000313" key="5">
    <source>
        <dbReference type="Proteomes" id="UP000011083"/>
    </source>
</evidence>
<organism evidence="4 5">
    <name type="scientific">Acanthamoeba castellanii (strain ATCC 30010 / Neff)</name>
    <dbReference type="NCBI Taxonomy" id="1257118"/>
    <lineage>
        <taxon>Eukaryota</taxon>
        <taxon>Amoebozoa</taxon>
        <taxon>Discosea</taxon>
        <taxon>Longamoebia</taxon>
        <taxon>Centramoebida</taxon>
        <taxon>Acanthamoebidae</taxon>
        <taxon>Acanthamoeba</taxon>
    </lineage>
</organism>
<dbReference type="OrthoDB" id="423343at2759"/>
<evidence type="ECO:0000259" key="3">
    <source>
        <dbReference type="PROSITE" id="PS51205"/>
    </source>
</evidence>
<dbReference type="Pfam" id="PF02204">
    <property type="entry name" value="VPS9"/>
    <property type="match status" value="1"/>
</dbReference>
<dbReference type="RefSeq" id="XP_004338286.1">
    <property type="nucleotide sequence ID" value="XM_004338238.1"/>
</dbReference>
<keyword evidence="5" id="KW-1185">Reference proteome</keyword>
<dbReference type="InterPro" id="IPR003123">
    <property type="entry name" value="VPS9"/>
</dbReference>
<feature type="compositionally biased region" description="Low complexity" evidence="2">
    <location>
        <begin position="967"/>
        <end position="985"/>
    </location>
</feature>
<dbReference type="InterPro" id="IPR037191">
    <property type="entry name" value="VPS9_dom_sf"/>
</dbReference>
<feature type="domain" description="VPS9" evidence="3">
    <location>
        <begin position="657"/>
        <end position="823"/>
    </location>
</feature>